<gene>
    <name evidence="1" type="ORF">VEx25_B0263</name>
</gene>
<reference evidence="2" key="1">
    <citation type="submission" date="2006-10" db="EMBL/GenBank/DDBJ databases">
        <authorList>
            <person name="Heidelberg J."/>
            <person name="Sebastian Y."/>
        </authorList>
    </citation>
    <scope>NUCLEOTIDE SEQUENCE [LARGE SCALE GENOMIC DNA]</scope>
    <source>
        <strain evidence="2">EX25</strain>
    </source>
</reference>
<organism evidence="1 2">
    <name type="scientific">Vibrio antiquarius (strain Ex25)</name>
    <dbReference type="NCBI Taxonomy" id="150340"/>
    <lineage>
        <taxon>Bacteria</taxon>
        <taxon>Pseudomonadati</taxon>
        <taxon>Pseudomonadota</taxon>
        <taxon>Gammaproteobacteria</taxon>
        <taxon>Vibrionales</taxon>
        <taxon>Vibrionaceae</taxon>
        <taxon>Vibrio</taxon>
        <taxon>Vibrio diabolicus subgroup</taxon>
    </lineage>
</organism>
<sequence>MIWLQTHYQFWTSPLPLHFAQRKIFHMNNKRLSNCRIPLLKK</sequence>
<proteinExistence type="predicted"/>
<name>A0ABM9WSF3_VIBAE</name>
<accession>A0ABM9WSF3</accession>
<evidence type="ECO:0000313" key="2">
    <source>
        <dbReference type="Proteomes" id="UP000242664"/>
    </source>
</evidence>
<dbReference type="Proteomes" id="UP000242664">
    <property type="component" value="Unassembled WGS sequence"/>
</dbReference>
<keyword evidence="2" id="KW-1185">Reference proteome</keyword>
<evidence type="ECO:0000313" key="1">
    <source>
        <dbReference type="EMBL" id="EDN56327.1"/>
    </source>
</evidence>
<dbReference type="EMBL" id="DS267840">
    <property type="protein sequence ID" value="EDN56327.1"/>
    <property type="molecule type" value="Genomic_DNA"/>
</dbReference>
<protein>
    <submittedName>
        <fullName evidence="1">Uncharacterized protein</fullName>
    </submittedName>
</protein>